<dbReference type="GO" id="GO:0016747">
    <property type="term" value="F:acyltransferase activity, transferring groups other than amino-acyl groups"/>
    <property type="evidence" value="ECO:0007669"/>
    <property type="project" value="InterPro"/>
</dbReference>
<organism evidence="2 3">
    <name type="scientific">Tritonibacter scottomollicae</name>
    <name type="common">Epibacterium scottomollicae</name>
    <dbReference type="NCBI Taxonomy" id="483013"/>
    <lineage>
        <taxon>Bacteria</taxon>
        <taxon>Pseudomonadati</taxon>
        <taxon>Pseudomonadota</taxon>
        <taxon>Alphaproteobacteria</taxon>
        <taxon>Rhodobacterales</taxon>
        <taxon>Paracoccaceae</taxon>
        <taxon>Tritonibacter</taxon>
    </lineage>
</organism>
<dbReference type="Proteomes" id="UP000237718">
    <property type="component" value="Unassembled WGS sequence"/>
</dbReference>
<dbReference type="GO" id="GO:0005840">
    <property type="term" value="C:ribosome"/>
    <property type="evidence" value="ECO:0007669"/>
    <property type="project" value="UniProtKB-KW"/>
</dbReference>
<evidence type="ECO:0000259" key="1">
    <source>
        <dbReference type="PROSITE" id="PS51186"/>
    </source>
</evidence>
<accession>A0A2T1AJR2</accession>
<comment type="caution">
    <text evidence="2">The sequence shown here is derived from an EMBL/GenBank/DDBJ whole genome shotgun (WGS) entry which is preliminary data.</text>
</comment>
<keyword evidence="2" id="KW-0687">Ribonucleoprotein</keyword>
<gene>
    <name evidence="2" type="ORF">CLV89_103150</name>
</gene>
<dbReference type="Gene3D" id="3.40.630.30">
    <property type="match status" value="1"/>
</dbReference>
<sequence>MRISPLDPHEAPRLVPLLQDLHALHVAHQPARYPADPAPDALTLWLQEWLSQPQTVALVALSPQNAVMGYLIYEVEDRTALPVRAAERRAMVHHIAVAKPFRRIGVGKALMAEMKRRALADGATVIGVTYAPFNTASAGLIQSMGLKPVTTVAEWRLEG</sequence>
<dbReference type="Pfam" id="PF00583">
    <property type="entry name" value="Acetyltransf_1"/>
    <property type="match status" value="1"/>
</dbReference>
<dbReference type="RefSeq" id="WP_106162867.1">
    <property type="nucleotide sequence ID" value="NZ_PVUF01000003.1"/>
</dbReference>
<dbReference type="EMBL" id="PVUF01000003">
    <property type="protein sequence ID" value="PRZ48839.1"/>
    <property type="molecule type" value="Genomic_DNA"/>
</dbReference>
<dbReference type="SUPFAM" id="SSF55729">
    <property type="entry name" value="Acyl-CoA N-acyltransferases (Nat)"/>
    <property type="match status" value="1"/>
</dbReference>
<evidence type="ECO:0000313" key="3">
    <source>
        <dbReference type="Proteomes" id="UP000237718"/>
    </source>
</evidence>
<dbReference type="OrthoDB" id="8450419at2"/>
<dbReference type="PANTHER" id="PTHR43072:SF60">
    <property type="entry name" value="L-2,4-DIAMINOBUTYRIC ACID ACETYLTRANSFERASE"/>
    <property type="match status" value="1"/>
</dbReference>
<dbReference type="InterPro" id="IPR000182">
    <property type="entry name" value="GNAT_dom"/>
</dbReference>
<reference evidence="2 3" key="1">
    <citation type="submission" date="2018-03" db="EMBL/GenBank/DDBJ databases">
        <title>Genomic Encyclopedia of Archaeal and Bacterial Type Strains, Phase II (KMG-II): from individual species to whole genera.</title>
        <authorList>
            <person name="Goeker M."/>
        </authorList>
    </citation>
    <scope>NUCLEOTIDE SEQUENCE [LARGE SCALE GENOMIC DNA]</scope>
    <source>
        <strain evidence="2 3">DSM 25328</strain>
    </source>
</reference>
<proteinExistence type="predicted"/>
<dbReference type="AlphaFoldDB" id="A0A2T1AJR2"/>
<dbReference type="InterPro" id="IPR016181">
    <property type="entry name" value="Acyl_CoA_acyltransferase"/>
</dbReference>
<name>A0A2T1AJR2_TRISK</name>
<evidence type="ECO:0000313" key="2">
    <source>
        <dbReference type="EMBL" id="PRZ48839.1"/>
    </source>
</evidence>
<keyword evidence="2" id="KW-0689">Ribosomal protein</keyword>
<dbReference type="PANTHER" id="PTHR43072">
    <property type="entry name" value="N-ACETYLTRANSFERASE"/>
    <property type="match status" value="1"/>
</dbReference>
<feature type="domain" description="N-acetyltransferase" evidence="1">
    <location>
        <begin position="1"/>
        <end position="159"/>
    </location>
</feature>
<protein>
    <submittedName>
        <fullName evidence="2">Ribosomal protein S18 acetylase RimI-like enzyme</fullName>
    </submittedName>
</protein>
<dbReference type="CDD" id="cd04301">
    <property type="entry name" value="NAT_SF"/>
    <property type="match status" value="1"/>
</dbReference>
<dbReference type="PROSITE" id="PS51186">
    <property type="entry name" value="GNAT"/>
    <property type="match status" value="1"/>
</dbReference>